<evidence type="ECO:0000256" key="1">
    <source>
        <dbReference type="ARBA" id="ARBA00022448"/>
    </source>
</evidence>
<dbReference type="OrthoDB" id="9808134at2"/>
<protein>
    <submittedName>
        <fullName evidence="9">PTS system, cellobiose-specific IIB component</fullName>
    </submittedName>
</protein>
<evidence type="ECO:0000256" key="3">
    <source>
        <dbReference type="ARBA" id="ARBA00022597"/>
    </source>
</evidence>
<dbReference type="PANTHER" id="PTHR34581:SF2">
    <property type="entry name" value="PTS SYSTEM N,N'-DIACETYLCHITOBIOSE-SPECIFIC EIIB COMPONENT"/>
    <property type="match status" value="1"/>
</dbReference>
<accession>A0A0U9HND5</accession>
<keyword evidence="4" id="KW-0808">Transferase</keyword>
<dbReference type="GO" id="GO:0016301">
    <property type="term" value="F:kinase activity"/>
    <property type="evidence" value="ECO:0007669"/>
    <property type="project" value="UniProtKB-KW"/>
</dbReference>
<dbReference type="InterPro" id="IPR051819">
    <property type="entry name" value="PTS_sugar-specific_EIIB"/>
</dbReference>
<dbReference type="AlphaFoldDB" id="A0A0U9HND5"/>
<evidence type="ECO:0000313" key="10">
    <source>
        <dbReference type="Proteomes" id="UP000062160"/>
    </source>
</evidence>
<dbReference type="Pfam" id="PF02302">
    <property type="entry name" value="PTS_IIB"/>
    <property type="match status" value="1"/>
</dbReference>
<dbReference type="PROSITE" id="PS51100">
    <property type="entry name" value="PTS_EIIB_TYPE_3"/>
    <property type="match status" value="1"/>
</dbReference>
<keyword evidence="10" id="KW-1185">Reference proteome</keyword>
<evidence type="ECO:0000256" key="6">
    <source>
        <dbReference type="ARBA" id="ARBA00022777"/>
    </source>
</evidence>
<dbReference type="PANTHER" id="PTHR34581">
    <property type="entry name" value="PTS SYSTEM N,N'-DIACETYLCHITOBIOSE-SPECIFIC EIIB COMPONENT"/>
    <property type="match status" value="1"/>
</dbReference>
<dbReference type="Gene3D" id="3.40.50.2300">
    <property type="match status" value="1"/>
</dbReference>
<dbReference type="GO" id="GO:0008982">
    <property type="term" value="F:protein-N(PI)-phosphohistidine-sugar phosphotransferase activity"/>
    <property type="evidence" value="ECO:0007669"/>
    <property type="project" value="InterPro"/>
</dbReference>
<dbReference type="Proteomes" id="UP000062160">
    <property type="component" value="Unassembled WGS sequence"/>
</dbReference>
<dbReference type="GO" id="GO:0009401">
    <property type="term" value="P:phosphoenolpyruvate-dependent sugar phosphotransferase system"/>
    <property type="evidence" value="ECO:0007669"/>
    <property type="project" value="UniProtKB-KW"/>
</dbReference>
<evidence type="ECO:0000256" key="5">
    <source>
        <dbReference type="ARBA" id="ARBA00022683"/>
    </source>
</evidence>
<keyword evidence="3" id="KW-0762">Sugar transport</keyword>
<dbReference type="SUPFAM" id="SSF52794">
    <property type="entry name" value="PTS system IIB component-like"/>
    <property type="match status" value="1"/>
</dbReference>
<gene>
    <name evidence="9" type="ORF">TSYNT_9124</name>
</gene>
<dbReference type="InterPro" id="IPR013012">
    <property type="entry name" value="PTS_EIIB_3"/>
</dbReference>
<dbReference type="InterPro" id="IPR036095">
    <property type="entry name" value="PTS_EIIB-like_sf"/>
</dbReference>
<evidence type="ECO:0000313" key="9">
    <source>
        <dbReference type="EMBL" id="GAQ25875.1"/>
    </source>
</evidence>
<keyword evidence="1" id="KW-0813">Transport</keyword>
<dbReference type="CDD" id="cd05564">
    <property type="entry name" value="PTS_IIB_chitobiose_lichenan"/>
    <property type="match status" value="1"/>
</dbReference>
<dbReference type="EMBL" id="DF977003">
    <property type="protein sequence ID" value="GAQ25875.1"/>
    <property type="molecule type" value="Genomic_DNA"/>
</dbReference>
<keyword evidence="6" id="KW-0418">Kinase</keyword>
<evidence type="ECO:0000256" key="7">
    <source>
        <dbReference type="PROSITE-ProRule" id="PRU00423"/>
    </source>
</evidence>
<evidence type="ECO:0000259" key="8">
    <source>
        <dbReference type="PROSITE" id="PS51100"/>
    </source>
</evidence>
<dbReference type="RefSeq" id="WP_059033489.1">
    <property type="nucleotide sequence ID" value="NZ_BSDN01000005.1"/>
</dbReference>
<reference evidence="9" key="1">
    <citation type="journal article" date="2016" name="Genome Announc.">
        <title>Draft Genome Sequence of the Syntrophic Lactate-Degrading Bacterium Tepidanaerobacter syntrophicus JLT.</title>
        <authorList>
            <person name="Matsuura N."/>
            <person name="Ohashi A."/>
            <person name="Tourlousse D.M."/>
            <person name="Sekiguchi Y."/>
        </authorList>
    </citation>
    <scope>NUCLEOTIDE SEQUENCE [LARGE SCALE GENOMIC DNA]</scope>
    <source>
        <strain evidence="9">JL</strain>
    </source>
</reference>
<feature type="modified residue" description="Phosphocysteine; by EIIA" evidence="7">
    <location>
        <position position="7"/>
    </location>
</feature>
<keyword evidence="2" id="KW-0597">Phosphoprotein</keyword>
<sequence length="102" mass="11543">MKILLVCAGGMSTSLIVEKMKKEIEKRKIEDIKVDANTIEELEQVIDDYDVVMVGPQIRYKEPYIKNLCAQRGKKYTIIPPAIYGSVDSTKILDLAINLINN</sequence>
<keyword evidence="5" id="KW-0598">Phosphotransferase system</keyword>
<organism evidence="9">
    <name type="scientific">Tepidanaerobacter syntrophicus</name>
    <dbReference type="NCBI Taxonomy" id="224999"/>
    <lineage>
        <taxon>Bacteria</taxon>
        <taxon>Bacillati</taxon>
        <taxon>Bacillota</taxon>
        <taxon>Clostridia</taxon>
        <taxon>Thermosediminibacterales</taxon>
        <taxon>Tepidanaerobacteraceae</taxon>
        <taxon>Tepidanaerobacter</taxon>
    </lineage>
</organism>
<dbReference type="InterPro" id="IPR003501">
    <property type="entry name" value="PTS_EIIB_2/3"/>
</dbReference>
<name>A0A0U9HND5_9FIRM</name>
<proteinExistence type="predicted"/>
<evidence type="ECO:0000256" key="2">
    <source>
        <dbReference type="ARBA" id="ARBA00022553"/>
    </source>
</evidence>
<dbReference type="STRING" id="224999.GCA_001485475_01911"/>
<feature type="domain" description="PTS EIIB type-3" evidence="8">
    <location>
        <begin position="1"/>
        <end position="102"/>
    </location>
</feature>
<evidence type="ECO:0000256" key="4">
    <source>
        <dbReference type="ARBA" id="ARBA00022679"/>
    </source>
</evidence>